<evidence type="ECO:0000313" key="3">
    <source>
        <dbReference type="Proteomes" id="UP000279089"/>
    </source>
</evidence>
<organism evidence="2 3">
    <name type="scientific">Chitinophaga barathri</name>
    <dbReference type="NCBI Taxonomy" id="1647451"/>
    <lineage>
        <taxon>Bacteria</taxon>
        <taxon>Pseudomonadati</taxon>
        <taxon>Bacteroidota</taxon>
        <taxon>Chitinophagia</taxon>
        <taxon>Chitinophagales</taxon>
        <taxon>Chitinophagaceae</taxon>
        <taxon>Chitinophaga</taxon>
    </lineage>
</organism>
<feature type="domain" description="DUF5071" evidence="1">
    <location>
        <begin position="5"/>
        <end position="123"/>
    </location>
</feature>
<dbReference type="CDD" id="cd11743">
    <property type="entry name" value="Cthe_2751_like"/>
    <property type="match status" value="1"/>
</dbReference>
<reference evidence="3" key="1">
    <citation type="submission" date="2018-11" db="EMBL/GenBank/DDBJ databases">
        <title>Chitinophaga lutea sp.nov., isolate from arsenic contaminated soil.</title>
        <authorList>
            <person name="Zong Y."/>
        </authorList>
    </citation>
    <scope>NUCLEOTIDE SEQUENCE [LARGE SCALE GENOMIC DNA]</scope>
    <source>
        <strain evidence="3">YLT18</strain>
    </source>
</reference>
<accession>A0A3N4MDT2</accession>
<sequence length="128" mass="14939">MKNFIPKAKDDHEATEVLRTMAWEDIYPYAGELLTWLQDMNWPVGIEARDILLPHVDSIQEHIIEILRGNDGMWKYWILYSLIDYADETHIGPDLLQEIKRIAGDPTEGDKREEIDEAAKEILERFSA</sequence>
<comment type="caution">
    <text evidence="2">The sequence shown here is derived from an EMBL/GenBank/DDBJ whole genome shotgun (WGS) entry which is preliminary data.</text>
</comment>
<proteinExistence type="predicted"/>
<evidence type="ECO:0000259" key="1">
    <source>
        <dbReference type="Pfam" id="PF16804"/>
    </source>
</evidence>
<protein>
    <submittedName>
        <fullName evidence="2">DUF5071 domain-containing protein</fullName>
    </submittedName>
</protein>
<dbReference type="InterPro" id="IPR031837">
    <property type="entry name" value="DUF5071"/>
</dbReference>
<gene>
    <name evidence="2" type="ORF">EG028_15890</name>
</gene>
<dbReference type="OrthoDB" id="1846249at2"/>
<dbReference type="InterPro" id="IPR038692">
    <property type="entry name" value="Cthe_2751_sf"/>
</dbReference>
<evidence type="ECO:0000313" key="2">
    <source>
        <dbReference type="EMBL" id="RPD40136.1"/>
    </source>
</evidence>
<dbReference type="Gene3D" id="1.25.40.750">
    <property type="entry name" value="Domain of unknown function DUF5071"/>
    <property type="match status" value="1"/>
</dbReference>
<keyword evidence="3" id="KW-1185">Reference proteome</keyword>
<name>A0A3N4MDT2_9BACT</name>
<dbReference type="EMBL" id="RMBX01000008">
    <property type="protein sequence ID" value="RPD40136.1"/>
    <property type="molecule type" value="Genomic_DNA"/>
</dbReference>
<dbReference type="RefSeq" id="WP_120517507.1">
    <property type="nucleotide sequence ID" value="NZ_QXZY01000009.1"/>
</dbReference>
<dbReference type="Pfam" id="PF16804">
    <property type="entry name" value="DUF5071"/>
    <property type="match status" value="1"/>
</dbReference>
<dbReference type="Proteomes" id="UP000279089">
    <property type="component" value="Unassembled WGS sequence"/>
</dbReference>
<dbReference type="AlphaFoldDB" id="A0A3N4MDT2"/>